<keyword evidence="1" id="KW-1133">Transmembrane helix</keyword>
<keyword evidence="1" id="KW-0472">Membrane</keyword>
<sequence>MILFETTTSIVEILWDIALFIFITRLGFYYFALSYLSSLATQATYIYLSSLHPLSYLAQPQAEPIIILTIQLLLSTLIAKWLIIWHEIPRVQGFRLAIGGVAGVFFILTELLSALVKWECGLRVWIWEMDLRGQNLRMSALVVFVLIPWLLTVFERRGRKEEEEEVEIAYGNEKKDVAGTVQRDGVAA</sequence>
<organism evidence="2 3">
    <name type="scientific">Oculimacula yallundae</name>
    <dbReference type="NCBI Taxonomy" id="86028"/>
    <lineage>
        <taxon>Eukaryota</taxon>
        <taxon>Fungi</taxon>
        <taxon>Dikarya</taxon>
        <taxon>Ascomycota</taxon>
        <taxon>Pezizomycotina</taxon>
        <taxon>Leotiomycetes</taxon>
        <taxon>Helotiales</taxon>
        <taxon>Ploettnerulaceae</taxon>
        <taxon>Oculimacula</taxon>
    </lineage>
</organism>
<gene>
    <name evidence="2" type="ORF">VTL71DRAFT_13680</name>
</gene>
<reference evidence="2 3" key="1">
    <citation type="journal article" date="2024" name="Commun. Biol.">
        <title>Comparative genomic analysis of thermophilic fungi reveals convergent evolutionary adaptations and gene losses.</title>
        <authorList>
            <person name="Steindorff A.S."/>
            <person name="Aguilar-Pontes M.V."/>
            <person name="Robinson A.J."/>
            <person name="Andreopoulos B."/>
            <person name="LaButti K."/>
            <person name="Kuo A."/>
            <person name="Mondo S."/>
            <person name="Riley R."/>
            <person name="Otillar R."/>
            <person name="Haridas S."/>
            <person name="Lipzen A."/>
            <person name="Grimwood J."/>
            <person name="Schmutz J."/>
            <person name="Clum A."/>
            <person name="Reid I.D."/>
            <person name="Moisan M.C."/>
            <person name="Butler G."/>
            <person name="Nguyen T.T.M."/>
            <person name="Dewar K."/>
            <person name="Conant G."/>
            <person name="Drula E."/>
            <person name="Henrissat B."/>
            <person name="Hansel C."/>
            <person name="Singer S."/>
            <person name="Hutchinson M.I."/>
            <person name="de Vries R.P."/>
            <person name="Natvig D.O."/>
            <person name="Powell A.J."/>
            <person name="Tsang A."/>
            <person name="Grigoriev I.V."/>
        </authorList>
    </citation>
    <scope>NUCLEOTIDE SEQUENCE [LARGE SCALE GENOMIC DNA]</scope>
    <source>
        <strain evidence="2 3">CBS 494.80</strain>
    </source>
</reference>
<comment type="caution">
    <text evidence="2">The sequence shown here is derived from an EMBL/GenBank/DDBJ whole genome shotgun (WGS) entry which is preliminary data.</text>
</comment>
<feature type="transmembrane region" description="Helical" evidence="1">
    <location>
        <begin position="96"/>
        <end position="116"/>
    </location>
</feature>
<keyword evidence="1" id="KW-0812">Transmembrane</keyword>
<protein>
    <recommendedName>
        <fullName evidence="4">Integral membrane protein</fullName>
    </recommendedName>
</protein>
<dbReference type="EMBL" id="JAZHXI010000006">
    <property type="protein sequence ID" value="KAL2070654.1"/>
    <property type="molecule type" value="Genomic_DNA"/>
</dbReference>
<name>A0ABR4CNK9_9HELO</name>
<proteinExistence type="predicted"/>
<evidence type="ECO:0008006" key="4">
    <source>
        <dbReference type="Google" id="ProtNLM"/>
    </source>
</evidence>
<dbReference type="Proteomes" id="UP001595075">
    <property type="component" value="Unassembled WGS sequence"/>
</dbReference>
<evidence type="ECO:0000256" key="1">
    <source>
        <dbReference type="SAM" id="Phobius"/>
    </source>
</evidence>
<accession>A0ABR4CNK9</accession>
<feature type="transmembrane region" description="Helical" evidence="1">
    <location>
        <begin position="136"/>
        <end position="154"/>
    </location>
</feature>
<feature type="transmembrane region" description="Helical" evidence="1">
    <location>
        <begin position="64"/>
        <end position="84"/>
    </location>
</feature>
<keyword evidence="3" id="KW-1185">Reference proteome</keyword>
<evidence type="ECO:0000313" key="3">
    <source>
        <dbReference type="Proteomes" id="UP001595075"/>
    </source>
</evidence>
<evidence type="ECO:0000313" key="2">
    <source>
        <dbReference type="EMBL" id="KAL2070654.1"/>
    </source>
</evidence>